<dbReference type="InterPro" id="IPR050595">
    <property type="entry name" value="Bact_response_regulator"/>
</dbReference>
<organism evidence="4 6">
    <name type="scientific">Iodobacter fluviatilis</name>
    <dbReference type="NCBI Taxonomy" id="537"/>
    <lineage>
        <taxon>Bacteria</taxon>
        <taxon>Pseudomonadati</taxon>
        <taxon>Pseudomonadota</taxon>
        <taxon>Betaproteobacteria</taxon>
        <taxon>Neisseriales</taxon>
        <taxon>Chitinibacteraceae</taxon>
        <taxon>Iodobacter</taxon>
    </lineage>
</organism>
<evidence type="ECO:0000313" key="7">
    <source>
        <dbReference type="Proteomes" id="UP000295794"/>
    </source>
</evidence>
<accession>A0A377Q858</accession>
<proteinExistence type="predicted"/>
<dbReference type="Pfam" id="PF00072">
    <property type="entry name" value="Response_reg"/>
    <property type="match status" value="1"/>
</dbReference>
<evidence type="ECO:0000313" key="4">
    <source>
        <dbReference type="EMBL" id="STQ91062.1"/>
    </source>
</evidence>
<dbReference type="SUPFAM" id="SSF52172">
    <property type="entry name" value="CheY-like"/>
    <property type="match status" value="1"/>
</dbReference>
<dbReference type="InterPro" id="IPR001789">
    <property type="entry name" value="Sig_transdc_resp-reg_receiver"/>
</dbReference>
<feature type="domain" description="Response regulatory" evidence="3">
    <location>
        <begin position="4"/>
        <end position="119"/>
    </location>
</feature>
<dbReference type="SMART" id="SM00448">
    <property type="entry name" value="REC"/>
    <property type="match status" value="1"/>
</dbReference>
<evidence type="ECO:0000259" key="3">
    <source>
        <dbReference type="PROSITE" id="PS50110"/>
    </source>
</evidence>
<dbReference type="PANTHER" id="PTHR44591:SF24">
    <property type="entry name" value="PROTEIN-GLUTAMATE METHYLESTERASE_PROTEIN-GLUTAMINE GLUTAMINASE 1"/>
    <property type="match status" value="1"/>
</dbReference>
<name>A0A377Q858_9NEIS</name>
<dbReference type="Gene3D" id="3.40.50.2300">
    <property type="match status" value="1"/>
</dbReference>
<keyword evidence="1 2" id="KW-0597">Phosphoprotein</keyword>
<dbReference type="OrthoDB" id="9801101at2"/>
<protein>
    <submittedName>
        <fullName evidence="4">Chemotaxis protein CheY</fullName>
    </submittedName>
    <submittedName>
        <fullName evidence="5">Response regulator receiver protein</fullName>
    </submittedName>
</protein>
<evidence type="ECO:0000256" key="1">
    <source>
        <dbReference type="ARBA" id="ARBA00022553"/>
    </source>
</evidence>
<dbReference type="RefSeq" id="WP_099398764.1">
    <property type="nucleotide sequence ID" value="NZ_CAWOLO010000003.1"/>
</dbReference>
<reference evidence="5 7" key="2">
    <citation type="submission" date="2019-03" db="EMBL/GenBank/DDBJ databases">
        <title>Genomic Encyclopedia of Type Strains, Phase IV (KMG-IV): sequencing the most valuable type-strain genomes for metagenomic binning, comparative biology and taxonomic classification.</title>
        <authorList>
            <person name="Goeker M."/>
        </authorList>
    </citation>
    <scope>NUCLEOTIDE SEQUENCE [LARGE SCALE GENOMIC DNA]</scope>
    <source>
        <strain evidence="5 7">DSM 3764</strain>
    </source>
</reference>
<keyword evidence="7" id="KW-1185">Reference proteome</keyword>
<dbReference type="PANTHER" id="PTHR44591">
    <property type="entry name" value="STRESS RESPONSE REGULATOR PROTEIN 1"/>
    <property type="match status" value="1"/>
</dbReference>
<dbReference type="AlphaFoldDB" id="A0A377Q858"/>
<reference evidence="4 6" key="1">
    <citation type="submission" date="2018-06" db="EMBL/GenBank/DDBJ databases">
        <authorList>
            <consortium name="Pathogen Informatics"/>
            <person name="Doyle S."/>
        </authorList>
    </citation>
    <scope>NUCLEOTIDE SEQUENCE [LARGE SCALE GENOMIC DNA]</scope>
    <source>
        <strain evidence="4 6">NCTC11159</strain>
    </source>
</reference>
<sequence length="122" mass="13386">MPTPILVVDDSAMARKMLIRALPVNWDVEITHACNGIEALAAYRAGKADVMFLDLTMPLLDGYSVLETMQKEGLNSYVVVVSADIQPLARERVRQLGAAAFVQKPVKASDIEIILREYGIAL</sequence>
<dbReference type="EMBL" id="UGHR01000001">
    <property type="protein sequence ID" value="STQ91062.1"/>
    <property type="molecule type" value="Genomic_DNA"/>
</dbReference>
<evidence type="ECO:0000313" key="6">
    <source>
        <dbReference type="Proteomes" id="UP000255108"/>
    </source>
</evidence>
<gene>
    <name evidence="4" type="primary">cheY_5</name>
    <name evidence="5" type="ORF">EV682_103449</name>
    <name evidence="4" type="ORF">NCTC11159_02134</name>
</gene>
<dbReference type="GO" id="GO:0000160">
    <property type="term" value="P:phosphorelay signal transduction system"/>
    <property type="evidence" value="ECO:0007669"/>
    <property type="project" value="InterPro"/>
</dbReference>
<evidence type="ECO:0000256" key="2">
    <source>
        <dbReference type="PROSITE-ProRule" id="PRU00169"/>
    </source>
</evidence>
<dbReference type="Proteomes" id="UP000255108">
    <property type="component" value="Unassembled WGS sequence"/>
</dbReference>
<dbReference type="PROSITE" id="PS50110">
    <property type="entry name" value="RESPONSE_REGULATORY"/>
    <property type="match status" value="1"/>
</dbReference>
<feature type="modified residue" description="4-aspartylphosphate" evidence="2">
    <location>
        <position position="54"/>
    </location>
</feature>
<dbReference type="Proteomes" id="UP000295794">
    <property type="component" value="Unassembled WGS sequence"/>
</dbReference>
<dbReference type="InterPro" id="IPR011006">
    <property type="entry name" value="CheY-like_superfamily"/>
</dbReference>
<dbReference type="CDD" id="cd17593">
    <property type="entry name" value="REC_CheC-like"/>
    <property type="match status" value="1"/>
</dbReference>
<evidence type="ECO:0000313" key="5">
    <source>
        <dbReference type="EMBL" id="TCU88865.1"/>
    </source>
</evidence>
<dbReference type="EMBL" id="SMBT01000003">
    <property type="protein sequence ID" value="TCU88865.1"/>
    <property type="molecule type" value="Genomic_DNA"/>
</dbReference>